<dbReference type="RefSeq" id="WP_092419499.1">
    <property type="nucleotide sequence ID" value="NZ_FPCK01000001.1"/>
</dbReference>
<dbReference type="Pfam" id="PF00067">
    <property type="entry name" value="p450"/>
    <property type="match status" value="1"/>
</dbReference>
<name>A0A1I7MWS2_9HYPH</name>
<dbReference type="InterPro" id="IPR050121">
    <property type="entry name" value="Cytochrome_P450_monoxygenase"/>
</dbReference>
<proteinExistence type="inferred from homology"/>
<dbReference type="EMBL" id="FPCK01000001">
    <property type="protein sequence ID" value="SFV26824.1"/>
    <property type="molecule type" value="Genomic_DNA"/>
</dbReference>
<dbReference type="SUPFAM" id="SSF48264">
    <property type="entry name" value="Cytochrome P450"/>
    <property type="match status" value="1"/>
</dbReference>
<evidence type="ECO:0000313" key="3">
    <source>
        <dbReference type="Proteomes" id="UP000199074"/>
    </source>
</evidence>
<dbReference type="PANTHER" id="PTHR24305">
    <property type="entry name" value="CYTOCHROME P450"/>
    <property type="match status" value="1"/>
</dbReference>
<dbReference type="GO" id="GO:0020037">
    <property type="term" value="F:heme binding"/>
    <property type="evidence" value="ECO:0007669"/>
    <property type="project" value="InterPro"/>
</dbReference>
<evidence type="ECO:0000313" key="2">
    <source>
        <dbReference type="EMBL" id="SFV26824.1"/>
    </source>
</evidence>
<dbReference type="GO" id="GO:0016705">
    <property type="term" value="F:oxidoreductase activity, acting on paired donors, with incorporation or reduction of molecular oxygen"/>
    <property type="evidence" value="ECO:0007669"/>
    <property type="project" value="InterPro"/>
</dbReference>
<dbReference type="OrthoDB" id="9764248at2"/>
<dbReference type="InterPro" id="IPR036396">
    <property type="entry name" value="Cyt_P450_sf"/>
</dbReference>
<sequence length="459" mass="51226">MADLTSAAPGAEPSLDSLATSGRKVSKASLIDTALAMKDVILPTLAKGPLIRRRGMVTMAERQGMDDKAIRRMQTLRRKYGSGPLVLGIPFRPQALLLSRHDVHMVLAYSPAPFTAATREKQAALGHFEPGNVLASRGIDRGRRRQLNEETLETGCQRHSMGPHFATSVAEEMELVCEEALSKGRLDWDTFFVGWMRMVRRIVLGTAARDDSTLTDLLEGLRYRGNLAFLRPKARHRRRKLLDQLKRYVGDAAPESLAGKMAQHCQDPNQLPHHQLPQYLFAFDPGAMASFRTLALLSVHPAVRQRVAAELAQTTSEGVPQLPLLRAAYLEALRLWPTTPAILRETLEPVDWSDSRLDRGTHLIVFTPFFHRDDETLANAHTFDPDRWVDKVVRAEEGLVPFSYGPVQCPAAQFVPMVASLAMRHLLTRLTLELTEPGRLDPTRLPATLDNFTLSFSAR</sequence>
<dbReference type="InterPro" id="IPR001128">
    <property type="entry name" value="Cyt_P450"/>
</dbReference>
<dbReference type="AlphaFoldDB" id="A0A1I7MWS2"/>
<reference evidence="2 3" key="1">
    <citation type="submission" date="2016-10" db="EMBL/GenBank/DDBJ databases">
        <authorList>
            <person name="de Groot N.N."/>
        </authorList>
    </citation>
    <scope>NUCLEOTIDE SEQUENCE [LARGE SCALE GENOMIC DNA]</scope>
    <source>
        <strain evidence="2 3">IPL20</strain>
    </source>
</reference>
<dbReference type="GO" id="GO:0005506">
    <property type="term" value="F:iron ion binding"/>
    <property type="evidence" value="ECO:0007669"/>
    <property type="project" value="InterPro"/>
</dbReference>
<organism evidence="2 3">
    <name type="scientific">Devosia crocina</name>
    <dbReference type="NCBI Taxonomy" id="429728"/>
    <lineage>
        <taxon>Bacteria</taxon>
        <taxon>Pseudomonadati</taxon>
        <taxon>Pseudomonadota</taxon>
        <taxon>Alphaproteobacteria</taxon>
        <taxon>Hyphomicrobiales</taxon>
        <taxon>Devosiaceae</taxon>
        <taxon>Devosia</taxon>
    </lineage>
</organism>
<protein>
    <submittedName>
        <fullName evidence="2">Cytochrome P450</fullName>
    </submittedName>
</protein>
<dbReference type="Proteomes" id="UP000199074">
    <property type="component" value="Unassembled WGS sequence"/>
</dbReference>
<dbReference type="PANTHER" id="PTHR24305:SF166">
    <property type="entry name" value="CYTOCHROME P450 12A4, MITOCHONDRIAL-RELATED"/>
    <property type="match status" value="1"/>
</dbReference>
<dbReference type="STRING" id="429728.SAMN05216456_0124"/>
<dbReference type="Gene3D" id="1.10.630.10">
    <property type="entry name" value="Cytochrome P450"/>
    <property type="match status" value="1"/>
</dbReference>
<dbReference type="GO" id="GO:0004497">
    <property type="term" value="F:monooxygenase activity"/>
    <property type="evidence" value="ECO:0007669"/>
    <property type="project" value="InterPro"/>
</dbReference>
<gene>
    <name evidence="2" type="ORF">SAMN05216456_0124</name>
</gene>
<keyword evidence="3" id="KW-1185">Reference proteome</keyword>
<accession>A0A1I7MWS2</accession>
<comment type="similarity">
    <text evidence="1">Belongs to the cytochrome P450 family.</text>
</comment>
<evidence type="ECO:0000256" key="1">
    <source>
        <dbReference type="ARBA" id="ARBA00010617"/>
    </source>
</evidence>